<reference evidence="2" key="2">
    <citation type="journal article" date="2015" name="J. Proteomics">
        <title>Sexual differences in the sialomes of the zebra tick, Rhipicephalus pulchellus.</title>
        <authorList>
            <person name="Tan A.W."/>
            <person name="Francischetti I.M."/>
            <person name="Slovak M."/>
            <person name="Kini R.M."/>
            <person name="Ribeiro J.M."/>
        </authorList>
    </citation>
    <scope>NUCLEOTIDE SEQUENCE</scope>
    <source>
        <tissue evidence="2">Salivary gland</tissue>
    </source>
</reference>
<sequence>MFMKELCVVLVLWLSHTQASNWDHVRHTYIPVNITGRNCLYEHHNFSYEADTNETCEKLRCYAYERKVVKMTCVIPPSSCNLTLTGEFPDCCSHKCFNVSRNCLGSDNKLIEDGKNRSLVNPCRLEGCSGGIVTVLETCLGAGDSQCKPSLANETEPYPACCGAAVACTK</sequence>
<evidence type="ECO:0000313" key="2">
    <source>
        <dbReference type="EMBL" id="JAA53951.1"/>
    </source>
</evidence>
<feature type="chain" id="PRO_5003980709" evidence="1">
    <location>
        <begin position="20"/>
        <end position="170"/>
    </location>
</feature>
<accession>L7LPW8</accession>
<proteinExistence type="evidence at transcript level"/>
<dbReference type="AlphaFoldDB" id="L7LPW8"/>
<evidence type="ECO:0000256" key="1">
    <source>
        <dbReference type="SAM" id="SignalP"/>
    </source>
</evidence>
<name>L7LPW8_RHIPC</name>
<keyword evidence="1" id="KW-0732">Signal</keyword>
<organism evidence="2">
    <name type="scientific">Rhipicephalus pulchellus</name>
    <name type="common">Yellow backed tick</name>
    <name type="synonym">Dermacentor pulchellus</name>
    <dbReference type="NCBI Taxonomy" id="72859"/>
    <lineage>
        <taxon>Eukaryota</taxon>
        <taxon>Metazoa</taxon>
        <taxon>Ecdysozoa</taxon>
        <taxon>Arthropoda</taxon>
        <taxon>Chelicerata</taxon>
        <taxon>Arachnida</taxon>
        <taxon>Acari</taxon>
        <taxon>Parasitiformes</taxon>
        <taxon>Ixodida</taxon>
        <taxon>Ixodoidea</taxon>
        <taxon>Ixodidae</taxon>
        <taxon>Rhipicephalinae</taxon>
        <taxon>Rhipicephalus</taxon>
        <taxon>Rhipicephalus</taxon>
    </lineage>
</organism>
<protein>
    <submittedName>
        <fullName evidence="2">Putative 8.9 kDa family member</fullName>
    </submittedName>
</protein>
<dbReference type="EMBL" id="GACK01011083">
    <property type="protein sequence ID" value="JAA53951.1"/>
    <property type="molecule type" value="mRNA"/>
</dbReference>
<feature type="signal peptide" evidence="1">
    <location>
        <begin position="1"/>
        <end position="19"/>
    </location>
</feature>
<reference evidence="2" key="1">
    <citation type="submission" date="2012-11" db="EMBL/GenBank/DDBJ databases">
        <authorList>
            <person name="Lucero-Rivera Y.E."/>
            <person name="Tovar-Ramirez D."/>
        </authorList>
    </citation>
    <scope>NUCLEOTIDE SEQUENCE</scope>
    <source>
        <tissue evidence="2">Salivary gland</tissue>
    </source>
</reference>